<protein>
    <submittedName>
        <fullName evidence="2">XRE family transcriptional regulator</fullName>
    </submittedName>
</protein>
<dbReference type="Gene3D" id="1.10.260.40">
    <property type="entry name" value="lambda repressor-like DNA-binding domains"/>
    <property type="match status" value="1"/>
</dbReference>
<accession>A0A413TQZ1</accession>
<dbReference type="AlphaFoldDB" id="A0A413TQZ1"/>
<dbReference type="InterPro" id="IPR001387">
    <property type="entry name" value="Cro/C1-type_HTH"/>
</dbReference>
<comment type="caution">
    <text evidence="2">The sequence shown here is derived from an EMBL/GenBank/DDBJ whole genome shotgun (WGS) entry which is preliminary data.</text>
</comment>
<dbReference type="InterPro" id="IPR010982">
    <property type="entry name" value="Lambda_DNA-bd_dom_sf"/>
</dbReference>
<sequence>MNTSIKGKKPKYSKVGKKIKKGLIDKNMTARELADQVGTSPQYLNKIIHGVRPGNKYLAEIGRILEIDLAA</sequence>
<dbReference type="SUPFAM" id="SSF47413">
    <property type="entry name" value="lambda repressor-like DNA-binding domains"/>
    <property type="match status" value="1"/>
</dbReference>
<evidence type="ECO:0000313" key="3">
    <source>
        <dbReference type="Proteomes" id="UP000283492"/>
    </source>
</evidence>
<dbReference type="EMBL" id="QSFX01000020">
    <property type="protein sequence ID" value="RHA87432.1"/>
    <property type="molecule type" value="Genomic_DNA"/>
</dbReference>
<dbReference type="GO" id="GO:0003677">
    <property type="term" value="F:DNA binding"/>
    <property type="evidence" value="ECO:0007669"/>
    <property type="project" value="InterPro"/>
</dbReference>
<dbReference type="CDD" id="cd00093">
    <property type="entry name" value="HTH_XRE"/>
    <property type="match status" value="1"/>
</dbReference>
<reference evidence="2 3" key="1">
    <citation type="submission" date="2018-08" db="EMBL/GenBank/DDBJ databases">
        <title>A genome reference for cultivated species of the human gut microbiota.</title>
        <authorList>
            <person name="Zou Y."/>
            <person name="Xue W."/>
            <person name="Luo G."/>
        </authorList>
    </citation>
    <scope>NUCLEOTIDE SEQUENCE [LARGE SCALE GENOMIC DNA]</scope>
    <source>
        <strain evidence="2 3">AM42-1AC</strain>
    </source>
</reference>
<organism evidence="2 3">
    <name type="scientific">Roseburia inulinivorans</name>
    <dbReference type="NCBI Taxonomy" id="360807"/>
    <lineage>
        <taxon>Bacteria</taxon>
        <taxon>Bacillati</taxon>
        <taxon>Bacillota</taxon>
        <taxon>Clostridia</taxon>
        <taxon>Lachnospirales</taxon>
        <taxon>Lachnospiraceae</taxon>
        <taxon>Roseburia</taxon>
    </lineage>
</organism>
<dbReference type="PROSITE" id="PS50943">
    <property type="entry name" value="HTH_CROC1"/>
    <property type="match status" value="1"/>
</dbReference>
<name>A0A413TQZ1_9FIRM</name>
<dbReference type="Proteomes" id="UP000283492">
    <property type="component" value="Unassembled WGS sequence"/>
</dbReference>
<feature type="domain" description="HTH cro/C1-type" evidence="1">
    <location>
        <begin position="19"/>
        <end position="69"/>
    </location>
</feature>
<dbReference type="Pfam" id="PF01381">
    <property type="entry name" value="HTH_3"/>
    <property type="match status" value="1"/>
</dbReference>
<proteinExistence type="predicted"/>
<dbReference type="RefSeq" id="WP_118582202.1">
    <property type="nucleotide sequence ID" value="NZ_CABJFX010000020.1"/>
</dbReference>
<evidence type="ECO:0000313" key="2">
    <source>
        <dbReference type="EMBL" id="RHA87432.1"/>
    </source>
</evidence>
<gene>
    <name evidence="2" type="ORF">DW914_11400</name>
</gene>
<evidence type="ECO:0000259" key="1">
    <source>
        <dbReference type="PROSITE" id="PS50943"/>
    </source>
</evidence>